<sequence length="381" mass="42822">MIGVEKTANMLYLYTVYWNAIMSDFSANKPIKGRGTASKLAGRFAISLVEVDENDVPVEALETSSPKTQVRYETAKTIITRNNSPDIPFTLSVNPYRGCEHGCVYCFARPSHAYLDLSPGLDFETKLTAKVNAAALLEKELAHPSYRCEPIALGINTDAYQPIEKQLEITRQLLSVCLAYGQPVSLITKSTLILRDLDILTEMAQKRLVHVAISVTTLDNHLKRILEPRTASGKTRLQVIKALREAGIPVTVLVAPVIPFINDHEMEQIVEASADIGAQSIHYIMLRLPHEVAPLFEEWLIQHYPDRASHVLQRIMDMRGGKLYDSRFGKRMTGEGLFADIINQRFHLARRKHGLSDERLSRLDCYQFTVPAKAGDQFSLF</sequence>
<dbReference type="GO" id="GO:0046872">
    <property type="term" value="F:metal ion binding"/>
    <property type="evidence" value="ECO:0007669"/>
    <property type="project" value="UniProtKB-KW"/>
</dbReference>
<dbReference type="Pfam" id="PF04055">
    <property type="entry name" value="Radical_SAM"/>
    <property type="match status" value="1"/>
</dbReference>
<reference evidence="5 6" key="1">
    <citation type="submission" date="2016-06" db="EMBL/GenBank/DDBJ databases">
        <authorList>
            <person name="Kjaerup R.B."/>
            <person name="Dalgaard T.S."/>
            <person name="Juul-Madsen H.R."/>
        </authorList>
    </citation>
    <scope>NUCLEOTIDE SEQUENCE [LARGE SCALE GENOMIC DNA]</scope>
    <source>
        <strain evidence="5 6">CECT 8886</strain>
    </source>
</reference>
<feature type="domain" description="Radical SAM core" evidence="4">
    <location>
        <begin position="85"/>
        <end position="322"/>
    </location>
</feature>
<dbReference type="Proteomes" id="UP000092544">
    <property type="component" value="Unassembled WGS sequence"/>
</dbReference>
<dbReference type="CDD" id="cd01335">
    <property type="entry name" value="Radical_SAM"/>
    <property type="match status" value="1"/>
</dbReference>
<gene>
    <name evidence="5" type="primary">pqqE</name>
    <name evidence="5" type="ORF">MSP8886_00509</name>
</gene>
<keyword evidence="3" id="KW-0411">Iron-sulfur</keyword>
<evidence type="ECO:0000313" key="5">
    <source>
        <dbReference type="EMBL" id="SBS26134.1"/>
    </source>
</evidence>
<name>A0A1A8T5A1_9GAMM</name>
<accession>A0A1A8T5A1</accession>
<dbReference type="SFLD" id="SFLDG01084">
    <property type="entry name" value="Uncharacterised_Radical_SAM_Su"/>
    <property type="match status" value="1"/>
</dbReference>
<dbReference type="GO" id="GO:0003824">
    <property type="term" value="F:catalytic activity"/>
    <property type="evidence" value="ECO:0007669"/>
    <property type="project" value="InterPro"/>
</dbReference>
<dbReference type="GO" id="GO:0051536">
    <property type="term" value="F:iron-sulfur cluster binding"/>
    <property type="evidence" value="ECO:0007669"/>
    <property type="project" value="UniProtKB-KW"/>
</dbReference>
<proteinExistence type="predicted"/>
<dbReference type="Gene3D" id="3.80.30.30">
    <property type="match status" value="1"/>
</dbReference>
<dbReference type="PANTHER" id="PTHR43432:SF3">
    <property type="entry name" value="SLR0285 PROTEIN"/>
    <property type="match status" value="1"/>
</dbReference>
<dbReference type="SMART" id="SM00729">
    <property type="entry name" value="Elp3"/>
    <property type="match status" value="1"/>
</dbReference>
<dbReference type="NCBIfam" id="NF033668">
    <property type="entry name" value="rSAM_PA0069"/>
    <property type="match status" value="1"/>
</dbReference>
<dbReference type="InterPro" id="IPR007197">
    <property type="entry name" value="rSAM"/>
</dbReference>
<dbReference type="InterPro" id="IPR058240">
    <property type="entry name" value="rSAM_sf"/>
</dbReference>
<dbReference type="STRING" id="1792290.MSP8886_00509"/>
<keyword evidence="1" id="KW-0479">Metal-binding</keyword>
<dbReference type="PROSITE" id="PS51918">
    <property type="entry name" value="RADICAL_SAM"/>
    <property type="match status" value="1"/>
</dbReference>
<dbReference type="SUPFAM" id="SSF102114">
    <property type="entry name" value="Radical SAM enzymes"/>
    <property type="match status" value="1"/>
</dbReference>
<dbReference type="EMBL" id="FLOB01000001">
    <property type="protein sequence ID" value="SBS26134.1"/>
    <property type="molecule type" value="Genomic_DNA"/>
</dbReference>
<dbReference type="InterPro" id="IPR006638">
    <property type="entry name" value="Elp3/MiaA/NifB-like_rSAM"/>
</dbReference>
<keyword evidence="2" id="KW-0408">Iron</keyword>
<keyword evidence="6" id="KW-1185">Reference proteome</keyword>
<dbReference type="PANTHER" id="PTHR43432">
    <property type="entry name" value="SLR0285 PROTEIN"/>
    <property type="match status" value="1"/>
</dbReference>
<dbReference type="InterPro" id="IPR040086">
    <property type="entry name" value="MJ0683-like"/>
</dbReference>
<dbReference type="SFLD" id="SFLDS00029">
    <property type="entry name" value="Radical_SAM"/>
    <property type="match status" value="1"/>
</dbReference>
<evidence type="ECO:0000256" key="3">
    <source>
        <dbReference type="ARBA" id="ARBA00023014"/>
    </source>
</evidence>
<dbReference type="AlphaFoldDB" id="A0A1A8T5A1"/>
<evidence type="ECO:0000256" key="2">
    <source>
        <dbReference type="ARBA" id="ARBA00023004"/>
    </source>
</evidence>
<evidence type="ECO:0000313" key="6">
    <source>
        <dbReference type="Proteomes" id="UP000092544"/>
    </source>
</evidence>
<organism evidence="5 6">
    <name type="scientific">Marinomonas spartinae</name>
    <dbReference type="NCBI Taxonomy" id="1792290"/>
    <lineage>
        <taxon>Bacteria</taxon>
        <taxon>Pseudomonadati</taxon>
        <taxon>Pseudomonadota</taxon>
        <taxon>Gammaproteobacteria</taxon>
        <taxon>Oceanospirillales</taxon>
        <taxon>Oceanospirillaceae</taxon>
        <taxon>Marinomonas</taxon>
    </lineage>
</organism>
<evidence type="ECO:0000256" key="1">
    <source>
        <dbReference type="ARBA" id="ARBA00022723"/>
    </source>
</evidence>
<protein>
    <submittedName>
        <fullName evidence="5">Coenzyme PQQ synthesis protein E</fullName>
    </submittedName>
</protein>
<evidence type="ECO:0000259" key="4">
    <source>
        <dbReference type="PROSITE" id="PS51918"/>
    </source>
</evidence>